<gene>
    <name evidence="9" type="primary">lnt</name>
    <name evidence="11" type="ORF">CLV83_1743</name>
</gene>
<evidence type="ECO:0000256" key="1">
    <source>
        <dbReference type="ARBA" id="ARBA00004651"/>
    </source>
</evidence>
<evidence type="ECO:0000256" key="4">
    <source>
        <dbReference type="ARBA" id="ARBA00022679"/>
    </source>
</evidence>
<dbReference type="EMBL" id="SMFU01000008">
    <property type="protein sequence ID" value="TCK06893.1"/>
    <property type="molecule type" value="Genomic_DNA"/>
</dbReference>
<evidence type="ECO:0000259" key="10">
    <source>
        <dbReference type="PROSITE" id="PS50263"/>
    </source>
</evidence>
<dbReference type="InterPro" id="IPR036526">
    <property type="entry name" value="C-N_Hydrolase_sf"/>
</dbReference>
<comment type="caution">
    <text evidence="11">The sequence shown here is derived from an EMBL/GenBank/DDBJ whole genome shotgun (WGS) entry which is preliminary data.</text>
</comment>
<dbReference type="UniPathway" id="UPA00666"/>
<dbReference type="RefSeq" id="WP_132290557.1">
    <property type="nucleotide sequence ID" value="NZ_SMFU01000008.1"/>
</dbReference>
<evidence type="ECO:0000313" key="12">
    <source>
        <dbReference type="Proteomes" id="UP000294546"/>
    </source>
</evidence>
<dbReference type="AlphaFoldDB" id="A0A4R1GIH6"/>
<evidence type="ECO:0000256" key="5">
    <source>
        <dbReference type="ARBA" id="ARBA00022692"/>
    </source>
</evidence>
<dbReference type="EC" id="2.3.1.269" evidence="9"/>
<protein>
    <recommendedName>
        <fullName evidence="9">Apolipoprotein N-acyltransferase</fullName>
        <shortName evidence="9">ALP N-acyltransferase</shortName>
        <ecNumber evidence="9">2.3.1.269</ecNumber>
    </recommendedName>
</protein>
<evidence type="ECO:0000313" key="11">
    <source>
        <dbReference type="EMBL" id="TCK06893.1"/>
    </source>
</evidence>
<dbReference type="InterPro" id="IPR045378">
    <property type="entry name" value="LNT_N"/>
</dbReference>
<feature type="transmembrane region" description="Helical" evidence="9">
    <location>
        <begin position="155"/>
        <end position="176"/>
    </location>
</feature>
<accession>A0A4R1GIH6</accession>
<keyword evidence="11" id="KW-0449">Lipoprotein</keyword>
<dbReference type="InterPro" id="IPR004563">
    <property type="entry name" value="Apolipo_AcylTrfase"/>
</dbReference>
<dbReference type="SUPFAM" id="SSF56317">
    <property type="entry name" value="Carbon-nitrogen hydrolase"/>
    <property type="match status" value="1"/>
</dbReference>
<feature type="transmembrane region" description="Helical" evidence="9">
    <location>
        <begin position="28"/>
        <end position="44"/>
    </location>
</feature>
<dbReference type="PANTHER" id="PTHR38686:SF1">
    <property type="entry name" value="APOLIPOPROTEIN N-ACYLTRANSFERASE"/>
    <property type="match status" value="1"/>
</dbReference>
<keyword evidence="12" id="KW-1185">Reference proteome</keyword>
<evidence type="ECO:0000256" key="6">
    <source>
        <dbReference type="ARBA" id="ARBA00022989"/>
    </source>
</evidence>
<evidence type="ECO:0000256" key="2">
    <source>
        <dbReference type="ARBA" id="ARBA00010065"/>
    </source>
</evidence>
<keyword evidence="8 9" id="KW-0012">Acyltransferase</keyword>
<dbReference type="GO" id="GO:0042158">
    <property type="term" value="P:lipoprotein biosynthetic process"/>
    <property type="evidence" value="ECO:0007669"/>
    <property type="project" value="UniProtKB-UniRule"/>
</dbReference>
<feature type="transmembrane region" description="Helical" evidence="9">
    <location>
        <begin position="188"/>
        <end position="207"/>
    </location>
</feature>
<keyword evidence="5 9" id="KW-0812">Transmembrane</keyword>
<dbReference type="Gene3D" id="3.60.110.10">
    <property type="entry name" value="Carbon-nitrogen hydrolase"/>
    <property type="match status" value="1"/>
</dbReference>
<dbReference type="OrthoDB" id="9804277at2"/>
<feature type="transmembrane region" description="Helical" evidence="9">
    <location>
        <begin position="56"/>
        <end position="73"/>
    </location>
</feature>
<comment type="subcellular location">
    <subcellularLocation>
        <location evidence="1 9">Cell membrane</location>
        <topology evidence="1 9">Multi-pass membrane protein</topology>
    </subcellularLocation>
</comment>
<feature type="transmembrane region" description="Helical" evidence="9">
    <location>
        <begin position="85"/>
        <end position="106"/>
    </location>
</feature>
<keyword evidence="4 9" id="KW-0808">Transferase</keyword>
<keyword evidence="3 9" id="KW-1003">Cell membrane</keyword>
<dbReference type="HAMAP" id="MF_01148">
    <property type="entry name" value="Lnt"/>
    <property type="match status" value="1"/>
</dbReference>
<dbReference type="PANTHER" id="PTHR38686">
    <property type="entry name" value="APOLIPOPROTEIN N-ACYLTRANSFERASE"/>
    <property type="match status" value="1"/>
</dbReference>
<evidence type="ECO:0000256" key="7">
    <source>
        <dbReference type="ARBA" id="ARBA00023136"/>
    </source>
</evidence>
<feature type="transmembrane region" description="Helical" evidence="9">
    <location>
        <begin position="469"/>
        <end position="487"/>
    </location>
</feature>
<dbReference type="InterPro" id="IPR003010">
    <property type="entry name" value="C-N_Hydrolase"/>
</dbReference>
<keyword evidence="7 9" id="KW-0472">Membrane</keyword>
<name>A0A4R1GIH6_9GAMM</name>
<comment type="similarity">
    <text evidence="2 9">Belongs to the CN hydrolase family. Apolipoprotein N-acyltransferase subfamily.</text>
</comment>
<organism evidence="11 12">
    <name type="scientific">Marinobacterium mangrovicola</name>
    <dbReference type="NCBI Taxonomy" id="1476959"/>
    <lineage>
        <taxon>Bacteria</taxon>
        <taxon>Pseudomonadati</taxon>
        <taxon>Pseudomonadota</taxon>
        <taxon>Gammaproteobacteria</taxon>
        <taxon>Oceanospirillales</taxon>
        <taxon>Oceanospirillaceae</taxon>
        <taxon>Marinobacterium</taxon>
    </lineage>
</organism>
<reference evidence="11 12" key="1">
    <citation type="submission" date="2019-03" db="EMBL/GenBank/DDBJ databases">
        <title>Genomic Encyclopedia of Archaeal and Bacterial Type Strains, Phase II (KMG-II): from individual species to whole genera.</title>
        <authorList>
            <person name="Goeker M."/>
        </authorList>
    </citation>
    <scope>NUCLEOTIDE SEQUENCE [LARGE SCALE GENOMIC DNA]</scope>
    <source>
        <strain evidence="11 12">DSM 27697</strain>
    </source>
</reference>
<comment type="pathway">
    <text evidence="9">Protein modification; lipoprotein biosynthesis (N-acyl transfer).</text>
</comment>
<keyword evidence="6 9" id="KW-1133">Transmembrane helix</keyword>
<comment type="catalytic activity">
    <reaction evidence="9">
        <text>N-terminal S-1,2-diacyl-sn-glyceryl-L-cysteinyl-[lipoprotein] + a glycerophospholipid = N-acyl-S-1,2-diacyl-sn-glyceryl-L-cysteinyl-[lipoprotein] + a 2-acyl-sn-glycero-3-phospholipid + H(+)</text>
        <dbReference type="Rhea" id="RHEA:48228"/>
        <dbReference type="Rhea" id="RHEA-COMP:14681"/>
        <dbReference type="Rhea" id="RHEA-COMP:14684"/>
        <dbReference type="ChEBI" id="CHEBI:15378"/>
        <dbReference type="ChEBI" id="CHEBI:136912"/>
        <dbReference type="ChEBI" id="CHEBI:140656"/>
        <dbReference type="ChEBI" id="CHEBI:140657"/>
        <dbReference type="ChEBI" id="CHEBI:140660"/>
        <dbReference type="EC" id="2.3.1.269"/>
    </reaction>
</comment>
<dbReference type="GO" id="GO:0005886">
    <property type="term" value="C:plasma membrane"/>
    <property type="evidence" value="ECO:0007669"/>
    <property type="project" value="UniProtKB-SubCell"/>
</dbReference>
<feature type="transmembrane region" description="Helical" evidence="9">
    <location>
        <begin position="118"/>
        <end position="143"/>
    </location>
</feature>
<dbReference type="GO" id="GO:0016410">
    <property type="term" value="F:N-acyltransferase activity"/>
    <property type="evidence" value="ECO:0007669"/>
    <property type="project" value="UniProtKB-UniRule"/>
</dbReference>
<dbReference type="NCBIfam" id="TIGR00546">
    <property type="entry name" value="lnt"/>
    <property type="match status" value="1"/>
</dbReference>
<evidence type="ECO:0000256" key="9">
    <source>
        <dbReference type="HAMAP-Rule" id="MF_01148"/>
    </source>
</evidence>
<comment type="function">
    <text evidence="9">Catalyzes the phospholipid dependent N-acylation of the N-terminal cysteine of apolipoprotein, the last step in lipoprotein maturation.</text>
</comment>
<dbReference type="CDD" id="cd07571">
    <property type="entry name" value="ALP_N-acyl_transferase"/>
    <property type="match status" value="1"/>
</dbReference>
<dbReference type="Pfam" id="PF00795">
    <property type="entry name" value="CN_hydrolase"/>
    <property type="match status" value="1"/>
</dbReference>
<proteinExistence type="inferred from homology"/>
<sequence length="496" mass="54917">MHRLKTLLPGLAALLCGASASLAFAPFSLPLFAILSVAGLWLVLREASPGQAIRRGWLYGLGFFGAGTSWVYVSIHTYGNAPVPLAAGLTFLFCAALALLFAGQAWAGARWFRGKSAWIGFIALWWLFEWLRSWFLTGFPWLYLGYAWTDSPLRALAPVAGVWGLTFLTLLVAVGTVESFLQRRIRPILPATLLVALTLLLPSQWTLQSGDTFKAAVMQPNVPQLEKWNPQRRDEILNQLIEMTRAHPEAELIVWPENAIPAFYYQVADQMQPLLSELGSRTLLTGLPTTEPDPDDAQRRLYHNSVAALGNTPGVYNKQRLVPFGEYVPLESVLRGLIEFFNLPMSSFSLPRQPQGPLQAGPYELGVAICYEIAYPELVRESGQLSDILLTVSNDTWFGRSIGPDQHLQMARMRALENGRWVMRGTNNGITALIDPQGQITAQLPVDEAGVLTGEVTPMQGRTPYQMTGVYPLLMLNLLLLAGLLVCRIRAAQKHH</sequence>
<evidence type="ECO:0000256" key="8">
    <source>
        <dbReference type="ARBA" id="ARBA00023315"/>
    </source>
</evidence>
<dbReference type="Proteomes" id="UP000294546">
    <property type="component" value="Unassembled WGS sequence"/>
</dbReference>
<dbReference type="PROSITE" id="PS50263">
    <property type="entry name" value="CN_HYDROLASE"/>
    <property type="match status" value="1"/>
</dbReference>
<feature type="domain" description="CN hydrolase" evidence="10">
    <location>
        <begin position="218"/>
        <end position="458"/>
    </location>
</feature>
<evidence type="ECO:0000256" key="3">
    <source>
        <dbReference type="ARBA" id="ARBA00022475"/>
    </source>
</evidence>
<dbReference type="Pfam" id="PF20154">
    <property type="entry name" value="LNT_N"/>
    <property type="match status" value="1"/>
</dbReference>